<name>A0A8X7WKR2_BRACI</name>
<evidence type="ECO:0000313" key="4">
    <source>
        <dbReference type="Proteomes" id="UP000886595"/>
    </source>
</evidence>
<reference evidence="3 4" key="1">
    <citation type="submission" date="2020-02" db="EMBL/GenBank/DDBJ databases">
        <authorList>
            <person name="Ma Q."/>
            <person name="Huang Y."/>
            <person name="Song X."/>
            <person name="Pei D."/>
        </authorList>
    </citation>
    <scope>NUCLEOTIDE SEQUENCE [LARGE SCALE GENOMIC DNA]</scope>
    <source>
        <strain evidence="3">Sxm20200214</strain>
        <tissue evidence="3">Leaf</tissue>
    </source>
</reference>
<dbReference type="AlphaFoldDB" id="A0A8X7WKR2"/>
<evidence type="ECO:0000256" key="1">
    <source>
        <dbReference type="SAM" id="MobiDB-lite"/>
    </source>
</evidence>
<protein>
    <submittedName>
        <fullName evidence="3">Uncharacterized protein</fullName>
    </submittedName>
</protein>
<dbReference type="EMBL" id="JAAMPC010000001">
    <property type="protein sequence ID" value="KAG2331511.1"/>
    <property type="molecule type" value="Genomic_DNA"/>
</dbReference>
<proteinExistence type="predicted"/>
<gene>
    <name evidence="3" type="ORF">Bca52824_002691</name>
</gene>
<feature type="signal peptide" evidence="2">
    <location>
        <begin position="1"/>
        <end position="24"/>
    </location>
</feature>
<feature type="region of interest" description="Disordered" evidence="1">
    <location>
        <begin position="30"/>
        <end position="72"/>
    </location>
</feature>
<dbReference type="Proteomes" id="UP000886595">
    <property type="component" value="Unassembled WGS sequence"/>
</dbReference>
<accession>A0A8X7WKR2</accession>
<keyword evidence="2" id="KW-0732">Signal</keyword>
<organism evidence="3 4">
    <name type="scientific">Brassica carinata</name>
    <name type="common">Ethiopian mustard</name>
    <name type="synonym">Abyssinian cabbage</name>
    <dbReference type="NCBI Taxonomy" id="52824"/>
    <lineage>
        <taxon>Eukaryota</taxon>
        <taxon>Viridiplantae</taxon>
        <taxon>Streptophyta</taxon>
        <taxon>Embryophyta</taxon>
        <taxon>Tracheophyta</taxon>
        <taxon>Spermatophyta</taxon>
        <taxon>Magnoliopsida</taxon>
        <taxon>eudicotyledons</taxon>
        <taxon>Gunneridae</taxon>
        <taxon>Pentapetalae</taxon>
        <taxon>rosids</taxon>
        <taxon>malvids</taxon>
        <taxon>Brassicales</taxon>
        <taxon>Brassicaceae</taxon>
        <taxon>Brassiceae</taxon>
        <taxon>Brassica</taxon>
    </lineage>
</organism>
<evidence type="ECO:0000313" key="3">
    <source>
        <dbReference type="EMBL" id="KAG2331511.1"/>
    </source>
</evidence>
<feature type="chain" id="PRO_5036477048" evidence="2">
    <location>
        <begin position="25"/>
        <end position="263"/>
    </location>
</feature>
<sequence length="263" mass="28891">MRLHFSEDRLIILLLPLVLQPGRAVHEPISERSPAASAPLPPWVPPAPYVPPPHETAERYQKKKKKKKKTNSETFLSRRNPIFISIFGESDSSETLPATLPIYTTASPISFIINYSSLCHGFPKSNSSNLVVHSHKESTEEPQGEINIAHASSPPAAPAVSVKASEGLKKAVTVDATSFHHSSRLGAWAKPIKFISPNATVRLGGEEAVKLKRDGQGRQLKTSFKMGNSGQGHTFRYLPQAKRRGPYHGSVRRLHLLVPCLPP</sequence>
<dbReference type="OrthoDB" id="10528234at2759"/>
<feature type="compositionally biased region" description="Pro residues" evidence="1">
    <location>
        <begin position="39"/>
        <end position="54"/>
    </location>
</feature>
<comment type="caution">
    <text evidence="3">The sequence shown here is derived from an EMBL/GenBank/DDBJ whole genome shotgun (WGS) entry which is preliminary data.</text>
</comment>
<keyword evidence="4" id="KW-1185">Reference proteome</keyword>
<evidence type="ECO:0000256" key="2">
    <source>
        <dbReference type="SAM" id="SignalP"/>
    </source>
</evidence>